<protein>
    <submittedName>
        <fullName evidence="2">Transcriptional regulator, XRE family</fullName>
    </submittedName>
</protein>
<dbReference type="AlphaFoldDB" id="A7HRF8"/>
<dbReference type="OrthoDB" id="407979at2"/>
<sequence>MTKTSHQKILGADGEALFVLVPAADYEKLRRAADDIEDLRAAGATLALGSEGPAPVPAIVAHRIADGENPVRVWREYRGMKAIELARAAGMSAPYLSEIETGKKDGTFRTMAGIAEVLRVSLDDLAPPADEEGRRARERAALIDGVRAQIRKLVALVTGPVDFNTAAVRRAVTTLAADAVALKAQDRSLDGWLDDVLEGVRAVLDLVDRAEGDIIGTARQARRELEEIVSGENFTPLANAARIEPMPDLAAPDLDWRAPSAAE</sequence>
<name>A7HRF8_PARL1</name>
<dbReference type="InterPro" id="IPR001387">
    <property type="entry name" value="Cro/C1-type_HTH"/>
</dbReference>
<proteinExistence type="predicted"/>
<evidence type="ECO:0000313" key="2">
    <source>
        <dbReference type="EMBL" id="ABS62491.1"/>
    </source>
</evidence>
<reference evidence="2 3" key="1">
    <citation type="journal article" date="2011" name="Stand. Genomic Sci.">
        <title>Complete genome sequence of Parvibaculum lavamentivorans type strain (DS-1(T)).</title>
        <authorList>
            <person name="Schleheck D."/>
            <person name="Weiss M."/>
            <person name="Pitluck S."/>
            <person name="Bruce D."/>
            <person name="Land M.L."/>
            <person name="Han S."/>
            <person name="Saunders E."/>
            <person name="Tapia R."/>
            <person name="Detter C."/>
            <person name="Brettin T."/>
            <person name="Han J."/>
            <person name="Woyke T."/>
            <person name="Goodwin L."/>
            <person name="Pennacchio L."/>
            <person name="Nolan M."/>
            <person name="Cook A.M."/>
            <person name="Kjelleberg S."/>
            <person name="Thomas T."/>
        </authorList>
    </citation>
    <scope>NUCLEOTIDE SEQUENCE [LARGE SCALE GENOMIC DNA]</scope>
    <source>
        <strain evidence="3">DS-1 / DSM 13023 / NCIMB 13966</strain>
    </source>
</reference>
<dbReference type="RefSeq" id="WP_012109741.1">
    <property type="nucleotide sequence ID" value="NC_009719.1"/>
</dbReference>
<dbReference type="GO" id="GO:0003677">
    <property type="term" value="F:DNA binding"/>
    <property type="evidence" value="ECO:0007669"/>
    <property type="project" value="InterPro"/>
</dbReference>
<dbReference type="KEGG" id="pla:Plav_0868"/>
<dbReference type="SMART" id="SM00530">
    <property type="entry name" value="HTH_XRE"/>
    <property type="match status" value="1"/>
</dbReference>
<feature type="domain" description="HTH cro/C1-type" evidence="1">
    <location>
        <begin position="71"/>
        <end position="125"/>
    </location>
</feature>
<evidence type="ECO:0000313" key="3">
    <source>
        <dbReference type="Proteomes" id="UP000006377"/>
    </source>
</evidence>
<dbReference type="Proteomes" id="UP000006377">
    <property type="component" value="Chromosome"/>
</dbReference>
<dbReference type="CDD" id="cd00093">
    <property type="entry name" value="HTH_XRE"/>
    <property type="match status" value="1"/>
</dbReference>
<dbReference type="EMBL" id="CP000774">
    <property type="protein sequence ID" value="ABS62491.1"/>
    <property type="molecule type" value="Genomic_DNA"/>
</dbReference>
<accession>A7HRF8</accession>
<organism evidence="2 3">
    <name type="scientific">Parvibaculum lavamentivorans (strain DS-1 / DSM 13023 / NCIMB 13966)</name>
    <dbReference type="NCBI Taxonomy" id="402881"/>
    <lineage>
        <taxon>Bacteria</taxon>
        <taxon>Pseudomonadati</taxon>
        <taxon>Pseudomonadota</taxon>
        <taxon>Alphaproteobacteria</taxon>
        <taxon>Hyphomicrobiales</taxon>
        <taxon>Parvibaculaceae</taxon>
        <taxon>Parvibaculum</taxon>
    </lineage>
</organism>
<dbReference type="eggNOG" id="COG1396">
    <property type="taxonomic scope" value="Bacteria"/>
</dbReference>
<dbReference type="Gene3D" id="1.10.260.40">
    <property type="entry name" value="lambda repressor-like DNA-binding domains"/>
    <property type="match status" value="1"/>
</dbReference>
<dbReference type="SUPFAM" id="SSF47413">
    <property type="entry name" value="lambda repressor-like DNA-binding domains"/>
    <property type="match status" value="1"/>
</dbReference>
<dbReference type="STRING" id="402881.Plav_0868"/>
<dbReference type="PROSITE" id="PS50943">
    <property type="entry name" value="HTH_CROC1"/>
    <property type="match status" value="1"/>
</dbReference>
<dbReference type="HOGENOM" id="CLU_1057069_0_0_5"/>
<evidence type="ECO:0000259" key="1">
    <source>
        <dbReference type="PROSITE" id="PS50943"/>
    </source>
</evidence>
<gene>
    <name evidence="2" type="ordered locus">Plav_0868</name>
</gene>
<dbReference type="Pfam" id="PF01381">
    <property type="entry name" value="HTH_3"/>
    <property type="match status" value="1"/>
</dbReference>
<keyword evidence="3" id="KW-1185">Reference proteome</keyword>
<dbReference type="InterPro" id="IPR010982">
    <property type="entry name" value="Lambda_DNA-bd_dom_sf"/>
</dbReference>